<name>A0A5J4Z5K2_PORPP</name>
<dbReference type="Proteomes" id="UP000324585">
    <property type="component" value="Unassembled WGS sequence"/>
</dbReference>
<keyword evidence="3" id="KW-1185">Reference proteome</keyword>
<feature type="region of interest" description="Disordered" evidence="1">
    <location>
        <begin position="126"/>
        <end position="161"/>
    </location>
</feature>
<accession>A0A5J4Z5K2</accession>
<organism evidence="2 3">
    <name type="scientific">Porphyridium purpureum</name>
    <name type="common">Red alga</name>
    <name type="synonym">Porphyridium cruentum</name>
    <dbReference type="NCBI Taxonomy" id="35688"/>
    <lineage>
        <taxon>Eukaryota</taxon>
        <taxon>Rhodophyta</taxon>
        <taxon>Bangiophyceae</taxon>
        <taxon>Porphyridiales</taxon>
        <taxon>Porphyridiaceae</taxon>
        <taxon>Porphyridium</taxon>
    </lineage>
</organism>
<comment type="caution">
    <text evidence="2">The sequence shown here is derived from an EMBL/GenBank/DDBJ whole genome shotgun (WGS) entry which is preliminary data.</text>
</comment>
<feature type="compositionally biased region" description="Basic residues" evidence="1">
    <location>
        <begin position="129"/>
        <end position="148"/>
    </location>
</feature>
<dbReference type="AlphaFoldDB" id="A0A5J4Z5K2"/>
<dbReference type="EMBL" id="VRMN01000001">
    <property type="protein sequence ID" value="KAA8498372.1"/>
    <property type="molecule type" value="Genomic_DNA"/>
</dbReference>
<sequence>MLQLACCHAANITGSDTSVASITTRTQASKPRTRPLKGIRLRDSHGGLRRLGSKTSQTVDKEFGARQAGYGALWCLLPGMQACQHWPAQTMSVPLHLGNQQLSPQISYKRTSCPQRCASTRSLIERHDIKRRTSQRGSSKRRRHRRKSSSPETARAYASTL</sequence>
<gene>
    <name evidence="2" type="ORF">FVE85_5957</name>
</gene>
<evidence type="ECO:0000256" key="1">
    <source>
        <dbReference type="SAM" id="MobiDB-lite"/>
    </source>
</evidence>
<evidence type="ECO:0000313" key="2">
    <source>
        <dbReference type="EMBL" id="KAA8498372.1"/>
    </source>
</evidence>
<proteinExistence type="predicted"/>
<reference evidence="3" key="1">
    <citation type="journal article" date="2019" name="Nat. Commun.">
        <title>Expansion of phycobilisome linker gene families in mesophilic red algae.</title>
        <authorList>
            <person name="Lee J."/>
            <person name="Kim D."/>
            <person name="Bhattacharya D."/>
            <person name="Yoon H.S."/>
        </authorList>
    </citation>
    <scope>NUCLEOTIDE SEQUENCE [LARGE SCALE GENOMIC DNA]</scope>
    <source>
        <strain evidence="3">CCMP 1328</strain>
    </source>
</reference>
<evidence type="ECO:0000313" key="3">
    <source>
        <dbReference type="Proteomes" id="UP000324585"/>
    </source>
</evidence>
<protein>
    <submittedName>
        <fullName evidence="2">Uncharacterized protein</fullName>
    </submittedName>
</protein>